<protein>
    <recommendedName>
        <fullName evidence="6">G-protein coupled receptors family 3 profile domain-containing protein</fullName>
    </recommendedName>
</protein>
<keyword evidence="2 5" id="KW-0812">Transmembrane</keyword>
<dbReference type="EMBL" id="JANBTW010000119">
    <property type="protein sequence ID" value="KAJ2670636.1"/>
    <property type="molecule type" value="Genomic_DNA"/>
</dbReference>
<reference evidence="7" key="1">
    <citation type="submission" date="2022-07" db="EMBL/GenBank/DDBJ databases">
        <title>Phylogenomic reconstructions and comparative analyses of Kickxellomycotina fungi.</title>
        <authorList>
            <person name="Reynolds N.K."/>
            <person name="Stajich J.E."/>
            <person name="Barry K."/>
            <person name="Grigoriev I.V."/>
            <person name="Crous P."/>
            <person name="Smith M.E."/>
        </authorList>
    </citation>
    <scope>NUCLEOTIDE SEQUENCE</scope>
    <source>
        <strain evidence="7">NRRL 3115</strain>
    </source>
</reference>
<comment type="caution">
    <text evidence="7">The sequence shown here is derived from an EMBL/GenBank/DDBJ whole genome shotgun (WGS) entry which is preliminary data.</text>
</comment>
<dbReference type="AlphaFoldDB" id="A0A9W8G3I6"/>
<feature type="domain" description="G-protein coupled receptors family 3 profile" evidence="6">
    <location>
        <begin position="33"/>
        <end position="237"/>
    </location>
</feature>
<feature type="transmembrane region" description="Helical" evidence="5">
    <location>
        <begin position="141"/>
        <end position="162"/>
    </location>
</feature>
<organism evidence="7 8">
    <name type="scientific">Coemansia spiralis</name>
    <dbReference type="NCBI Taxonomy" id="417178"/>
    <lineage>
        <taxon>Eukaryota</taxon>
        <taxon>Fungi</taxon>
        <taxon>Fungi incertae sedis</taxon>
        <taxon>Zoopagomycota</taxon>
        <taxon>Kickxellomycotina</taxon>
        <taxon>Kickxellomycetes</taxon>
        <taxon>Kickxellales</taxon>
        <taxon>Kickxellaceae</taxon>
        <taxon>Coemansia</taxon>
    </lineage>
</organism>
<evidence type="ECO:0000259" key="6">
    <source>
        <dbReference type="Pfam" id="PF00003"/>
    </source>
</evidence>
<dbReference type="OrthoDB" id="5592846at2759"/>
<accession>A0A9W8G3I6</accession>
<evidence type="ECO:0000313" key="7">
    <source>
        <dbReference type="EMBL" id="KAJ2670636.1"/>
    </source>
</evidence>
<keyword evidence="4 5" id="KW-0472">Membrane</keyword>
<evidence type="ECO:0000256" key="4">
    <source>
        <dbReference type="ARBA" id="ARBA00023136"/>
    </source>
</evidence>
<dbReference type="InterPro" id="IPR017978">
    <property type="entry name" value="GPCR_3_C"/>
</dbReference>
<feature type="transmembrane region" description="Helical" evidence="5">
    <location>
        <begin position="217"/>
        <end position="238"/>
    </location>
</feature>
<keyword evidence="3 5" id="KW-1133">Transmembrane helix</keyword>
<feature type="transmembrane region" description="Helical" evidence="5">
    <location>
        <begin position="182"/>
        <end position="205"/>
    </location>
</feature>
<sequence length="421" mass="47623">MAFPNAAVEQRREAAAEAMHIKLDPRTSADLAIVILLSVIYLINLLAVIFVVFNRKYPPLKSKNPLLMVILFLASALWFVGDTQVNGHVTLAGSVFTNCRGFGIWVRVLLGVCAVSAVIAVRSYALHHVFYLNLPARGWRFLLPILVYIVCIIIYGIVTMALKPSASAEYMPALDICSLATPFKIAIFVFIWVSLAFVALITWRIRNIKSSFNETREMMVSCVIVFAAMTFNTTLQLVHQDYPLILKYRLVSTLFDHLCTNALWWSIMGRPVFNCLFRRNAYLQEWIAKLRQDGLQREYHMGSSQGQYQGRQVCPMNTMYGNRRSFAKAHEFFYSEHLENQMWKDEDGLAPVYIAEDYVGQVHSPGVFAQPVVGAFSMPRDRGSMQNTYGGGNRLHGSDGSRTLSWQAPANLDINSERQIL</sequence>
<evidence type="ECO:0000256" key="1">
    <source>
        <dbReference type="ARBA" id="ARBA00004141"/>
    </source>
</evidence>
<name>A0A9W8G3I6_9FUNG</name>
<feature type="transmembrane region" description="Helical" evidence="5">
    <location>
        <begin position="31"/>
        <end position="53"/>
    </location>
</feature>
<evidence type="ECO:0000256" key="3">
    <source>
        <dbReference type="ARBA" id="ARBA00022989"/>
    </source>
</evidence>
<feature type="transmembrane region" description="Helical" evidence="5">
    <location>
        <begin position="65"/>
        <end position="81"/>
    </location>
</feature>
<dbReference type="Pfam" id="PF00003">
    <property type="entry name" value="7tm_3"/>
    <property type="match status" value="1"/>
</dbReference>
<proteinExistence type="predicted"/>
<evidence type="ECO:0000313" key="8">
    <source>
        <dbReference type="Proteomes" id="UP001151518"/>
    </source>
</evidence>
<evidence type="ECO:0000256" key="5">
    <source>
        <dbReference type="SAM" id="Phobius"/>
    </source>
</evidence>
<gene>
    <name evidence="7" type="ORF">GGI25_005771</name>
</gene>
<dbReference type="GO" id="GO:0004930">
    <property type="term" value="F:G protein-coupled receptor activity"/>
    <property type="evidence" value="ECO:0007669"/>
    <property type="project" value="InterPro"/>
</dbReference>
<evidence type="ECO:0000256" key="2">
    <source>
        <dbReference type="ARBA" id="ARBA00022692"/>
    </source>
</evidence>
<dbReference type="GO" id="GO:0016020">
    <property type="term" value="C:membrane"/>
    <property type="evidence" value="ECO:0007669"/>
    <property type="project" value="UniProtKB-SubCell"/>
</dbReference>
<feature type="transmembrane region" description="Helical" evidence="5">
    <location>
        <begin position="101"/>
        <end position="121"/>
    </location>
</feature>
<dbReference type="Proteomes" id="UP001151518">
    <property type="component" value="Unassembled WGS sequence"/>
</dbReference>
<comment type="subcellular location">
    <subcellularLocation>
        <location evidence="1">Membrane</location>
        <topology evidence="1">Multi-pass membrane protein</topology>
    </subcellularLocation>
</comment>